<gene>
    <name evidence="2" type="ORF">VB738_14340</name>
</gene>
<name>A0ABU5RXF6_9CYAN</name>
<protein>
    <submittedName>
        <fullName evidence="2">Phage holin family protein</fullName>
    </submittedName>
</protein>
<dbReference type="RefSeq" id="WP_323306390.1">
    <property type="nucleotide sequence ID" value="NZ_JAYGHX010000011.1"/>
</dbReference>
<feature type="transmembrane region" description="Helical" evidence="1">
    <location>
        <begin position="70"/>
        <end position="91"/>
    </location>
</feature>
<keyword evidence="3" id="KW-1185">Reference proteome</keyword>
<proteinExistence type="predicted"/>
<dbReference type="EMBL" id="JAYGHX010000011">
    <property type="protein sequence ID" value="MEA5392439.1"/>
    <property type="molecule type" value="Genomic_DNA"/>
</dbReference>
<sequence length="121" mass="12913">MTGPNFSRVTALISSVMDLHVRIALQEADREKRRLVGGGVMLGLGLTLMTLALVAAELVLLLWIRDAFSLSWLHAAAAVAAIDLVLAGISLRIGGQMLKGPYLPETTAGLMRTTRAITGKF</sequence>
<organism evidence="2 3">
    <name type="scientific">Cyanobium gracile UHCC 0139</name>
    <dbReference type="NCBI Taxonomy" id="3110308"/>
    <lineage>
        <taxon>Bacteria</taxon>
        <taxon>Bacillati</taxon>
        <taxon>Cyanobacteriota</taxon>
        <taxon>Cyanophyceae</taxon>
        <taxon>Synechococcales</taxon>
        <taxon>Prochlorococcaceae</taxon>
        <taxon>Cyanobium</taxon>
    </lineage>
</organism>
<dbReference type="Pfam" id="PF07332">
    <property type="entry name" value="Phage_holin_3_6"/>
    <property type="match status" value="1"/>
</dbReference>
<evidence type="ECO:0000313" key="2">
    <source>
        <dbReference type="EMBL" id="MEA5392439.1"/>
    </source>
</evidence>
<keyword evidence="1" id="KW-0812">Transmembrane</keyword>
<feature type="transmembrane region" description="Helical" evidence="1">
    <location>
        <begin position="40"/>
        <end position="64"/>
    </location>
</feature>
<comment type="caution">
    <text evidence="2">The sequence shown here is derived from an EMBL/GenBank/DDBJ whole genome shotgun (WGS) entry which is preliminary data.</text>
</comment>
<evidence type="ECO:0000256" key="1">
    <source>
        <dbReference type="SAM" id="Phobius"/>
    </source>
</evidence>
<evidence type="ECO:0000313" key="3">
    <source>
        <dbReference type="Proteomes" id="UP001304461"/>
    </source>
</evidence>
<reference evidence="2 3" key="1">
    <citation type="submission" date="2023-12" db="EMBL/GenBank/DDBJ databases">
        <title>Baltic Sea Cyanobacteria.</title>
        <authorList>
            <person name="Delbaje E."/>
            <person name="Fewer D.P."/>
            <person name="Shishido T.K."/>
        </authorList>
    </citation>
    <scope>NUCLEOTIDE SEQUENCE [LARGE SCALE GENOMIC DNA]</scope>
    <source>
        <strain evidence="2 3">UHCC 0139</strain>
    </source>
</reference>
<dbReference type="Proteomes" id="UP001304461">
    <property type="component" value="Unassembled WGS sequence"/>
</dbReference>
<keyword evidence="1" id="KW-1133">Transmembrane helix</keyword>
<keyword evidence="1" id="KW-0472">Membrane</keyword>
<accession>A0ABU5RXF6</accession>
<dbReference type="InterPro" id="IPR009937">
    <property type="entry name" value="Phage_holin_3_6"/>
</dbReference>